<reference evidence="1 2" key="1">
    <citation type="submission" date="2020-04" db="EMBL/GenBank/DDBJ databases">
        <title>Genome sequencing of novel species.</title>
        <authorList>
            <person name="Heo J."/>
            <person name="Kim S.-J."/>
            <person name="Kim J.-S."/>
            <person name="Hong S.-B."/>
            <person name="Kwon S.-W."/>
        </authorList>
    </citation>
    <scope>NUCLEOTIDE SEQUENCE [LARGE SCALE GENOMIC DNA]</scope>
    <source>
        <strain evidence="1 2">MFER-1</strain>
    </source>
</reference>
<accession>A0A7Z2VRK0</accession>
<dbReference type="AlphaFoldDB" id="A0A7Z2VRK0"/>
<dbReference type="EMBL" id="CP051680">
    <property type="protein sequence ID" value="QJD87883.1"/>
    <property type="molecule type" value="Genomic_DNA"/>
</dbReference>
<name>A0A7Z2VRK0_9BACL</name>
<dbReference type="Proteomes" id="UP000502248">
    <property type="component" value="Chromosome"/>
</dbReference>
<protein>
    <submittedName>
        <fullName evidence="1">Uncharacterized protein</fullName>
    </submittedName>
</protein>
<keyword evidence="2" id="KW-1185">Reference proteome</keyword>
<evidence type="ECO:0000313" key="1">
    <source>
        <dbReference type="EMBL" id="QJD87883.1"/>
    </source>
</evidence>
<gene>
    <name evidence="1" type="ORF">HH215_34960</name>
</gene>
<sequence length="69" mass="7991">MNAGEDSWFSTFELPPKTAELVKVDKEKKHIVVMDKQSNGNYILRYRGFTDAEKADKKRQEKMAKNIVS</sequence>
<proteinExistence type="predicted"/>
<dbReference type="KEGG" id="cheb:HH215_34960"/>
<organism evidence="1 2">
    <name type="scientific">Cohnella herbarum</name>
    <dbReference type="NCBI Taxonomy" id="2728023"/>
    <lineage>
        <taxon>Bacteria</taxon>
        <taxon>Bacillati</taxon>
        <taxon>Bacillota</taxon>
        <taxon>Bacilli</taxon>
        <taxon>Bacillales</taxon>
        <taxon>Paenibacillaceae</taxon>
        <taxon>Cohnella</taxon>
    </lineage>
</organism>
<dbReference type="RefSeq" id="WP_169284125.1">
    <property type="nucleotide sequence ID" value="NZ_CP051680.1"/>
</dbReference>
<evidence type="ECO:0000313" key="2">
    <source>
        <dbReference type="Proteomes" id="UP000502248"/>
    </source>
</evidence>